<keyword evidence="2" id="KW-0863">Zinc-finger</keyword>
<dbReference type="InterPro" id="IPR011990">
    <property type="entry name" value="TPR-like_helical_dom_sf"/>
</dbReference>
<proteinExistence type="predicted"/>
<keyword evidence="5" id="KW-1185">Reference proteome</keyword>
<keyword evidence="2" id="KW-0479">Metal-binding</keyword>
<evidence type="ECO:0000313" key="4">
    <source>
        <dbReference type="EMBL" id="EJK62421.1"/>
    </source>
</evidence>
<dbReference type="SUPFAM" id="SSF81901">
    <property type="entry name" value="HCP-like"/>
    <property type="match status" value="1"/>
</dbReference>
<dbReference type="EMBL" id="AGNL01018891">
    <property type="protein sequence ID" value="EJK62421.1"/>
    <property type="molecule type" value="Genomic_DNA"/>
</dbReference>
<evidence type="ECO:0000256" key="1">
    <source>
        <dbReference type="ARBA" id="ARBA00022737"/>
    </source>
</evidence>
<dbReference type="AlphaFoldDB" id="K0SN87"/>
<sequence>MMFCGACERLLPDDAFSVEQRGLRRSIRRCIACVAAGNQLVLMTRGTTREDDICPVCQSVLPIEVGESMTQPCCMNLVCNGCLLSSIRYGIRNCPLCRTAFPTSESQVNAMVQKRIAAGHPMALCFRGDQLRCGVNGAVIDVRGGIELCRQAAELGVKEAHYTLGQMYGPGGHLRLDLTRSVEHYEKAAMSGHVMARFSLGVLEYNDGRKHLALQHFLISAKMGHTDSLRNINRLLKKGIATKADYDGALQGHEAATEEMSSPTRDEAKVMGWRKITTCAGSP</sequence>
<evidence type="ECO:0000259" key="3">
    <source>
        <dbReference type="PROSITE" id="PS50089"/>
    </source>
</evidence>
<evidence type="ECO:0000313" key="5">
    <source>
        <dbReference type="Proteomes" id="UP000266841"/>
    </source>
</evidence>
<reference evidence="4 5" key="1">
    <citation type="journal article" date="2012" name="Genome Biol.">
        <title>Genome and low-iron response of an oceanic diatom adapted to chronic iron limitation.</title>
        <authorList>
            <person name="Lommer M."/>
            <person name="Specht M."/>
            <person name="Roy A.S."/>
            <person name="Kraemer L."/>
            <person name="Andreson R."/>
            <person name="Gutowska M.A."/>
            <person name="Wolf J."/>
            <person name="Bergner S.V."/>
            <person name="Schilhabel M.B."/>
            <person name="Klostermeier U.C."/>
            <person name="Beiko R.G."/>
            <person name="Rosenstiel P."/>
            <person name="Hippler M."/>
            <person name="Laroche J."/>
        </authorList>
    </citation>
    <scope>NUCLEOTIDE SEQUENCE [LARGE SCALE GENOMIC DNA]</scope>
    <source>
        <strain evidence="4 5">CCMP1005</strain>
    </source>
</reference>
<dbReference type="PANTHER" id="PTHR46430:SF2">
    <property type="entry name" value="CHITIN SYNTHASE REGULATORY FACTOR 4"/>
    <property type="match status" value="1"/>
</dbReference>
<gene>
    <name evidence="4" type="ORF">THAOC_16966</name>
</gene>
<dbReference type="InterPro" id="IPR051726">
    <property type="entry name" value="Chitin_Synth_Reg"/>
</dbReference>
<dbReference type="InterPro" id="IPR001841">
    <property type="entry name" value="Znf_RING"/>
</dbReference>
<keyword evidence="1" id="KW-0677">Repeat</keyword>
<dbReference type="InterPro" id="IPR006597">
    <property type="entry name" value="Sel1-like"/>
</dbReference>
<protein>
    <recommendedName>
        <fullName evidence="3">RING-type domain-containing protein</fullName>
    </recommendedName>
</protein>
<dbReference type="InterPro" id="IPR013083">
    <property type="entry name" value="Znf_RING/FYVE/PHD"/>
</dbReference>
<dbReference type="SMART" id="SM00671">
    <property type="entry name" value="SEL1"/>
    <property type="match status" value="3"/>
</dbReference>
<keyword evidence="2" id="KW-0862">Zinc</keyword>
<name>K0SN87_THAOC</name>
<dbReference type="PANTHER" id="PTHR46430">
    <property type="entry name" value="PROTEIN SKT5-RELATED"/>
    <property type="match status" value="1"/>
</dbReference>
<dbReference type="Pfam" id="PF08238">
    <property type="entry name" value="Sel1"/>
    <property type="match status" value="3"/>
</dbReference>
<dbReference type="Gene3D" id="3.30.40.10">
    <property type="entry name" value="Zinc/RING finger domain, C3HC4 (zinc finger)"/>
    <property type="match status" value="1"/>
</dbReference>
<dbReference type="GO" id="GO:0008270">
    <property type="term" value="F:zinc ion binding"/>
    <property type="evidence" value="ECO:0007669"/>
    <property type="project" value="UniProtKB-KW"/>
</dbReference>
<dbReference type="Gene3D" id="1.25.40.10">
    <property type="entry name" value="Tetratricopeptide repeat domain"/>
    <property type="match status" value="1"/>
</dbReference>
<accession>K0SN87</accession>
<dbReference type="OrthoDB" id="272077at2759"/>
<dbReference type="SUPFAM" id="SSF57850">
    <property type="entry name" value="RING/U-box"/>
    <property type="match status" value="1"/>
</dbReference>
<evidence type="ECO:0000256" key="2">
    <source>
        <dbReference type="PROSITE-ProRule" id="PRU00175"/>
    </source>
</evidence>
<dbReference type="GO" id="GO:0005737">
    <property type="term" value="C:cytoplasm"/>
    <property type="evidence" value="ECO:0007669"/>
    <property type="project" value="UniProtKB-ARBA"/>
</dbReference>
<dbReference type="PROSITE" id="PS50089">
    <property type="entry name" value="ZF_RING_2"/>
    <property type="match status" value="1"/>
</dbReference>
<feature type="domain" description="RING-type" evidence="3">
    <location>
        <begin position="54"/>
        <end position="98"/>
    </location>
</feature>
<dbReference type="Proteomes" id="UP000266841">
    <property type="component" value="Unassembled WGS sequence"/>
</dbReference>
<comment type="caution">
    <text evidence="4">The sequence shown here is derived from an EMBL/GenBank/DDBJ whole genome shotgun (WGS) entry which is preliminary data.</text>
</comment>
<organism evidence="4 5">
    <name type="scientific">Thalassiosira oceanica</name>
    <name type="common">Marine diatom</name>
    <dbReference type="NCBI Taxonomy" id="159749"/>
    <lineage>
        <taxon>Eukaryota</taxon>
        <taxon>Sar</taxon>
        <taxon>Stramenopiles</taxon>
        <taxon>Ochrophyta</taxon>
        <taxon>Bacillariophyta</taxon>
        <taxon>Coscinodiscophyceae</taxon>
        <taxon>Thalassiosirophycidae</taxon>
        <taxon>Thalassiosirales</taxon>
        <taxon>Thalassiosiraceae</taxon>
        <taxon>Thalassiosira</taxon>
    </lineage>
</organism>